<keyword evidence="2" id="KW-0238">DNA-binding</keyword>
<feature type="domain" description="HTH araC/xylS-type" evidence="4">
    <location>
        <begin position="196"/>
        <end position="297"/>
    </location>
</feature>
<dbReference type="InterPro" id="IPR018062">
    <property type="entry name" value="HTH_AraC-typ_CS"/>
</dbReference>
<dbReference type="EMBL" id="MLHH01000030">
    <property type="protein sequence ID" value="OOF35562.1"/>
    <property type="molecule type" value="Genomic_DNA"/>
</dbReference>
<reference evidence="5 6" key="1">
    <citation type="submission" date="2016-10" db="EMBL/GenBank/DDBJ databases">
        <title>Rodentibacter gen. nov. and new species.</title>
        <authorList>
            <person name="Christensen H."/>
        </authorList>
    </citation>
    <scope>NUCLEOTIDE SEQUENCE [LARGE SCALE GENOMIC DNA]</scope>
    <source>
        <strain evidence="5 6">Ac69</strain>
    </source>
</reference>
<evidence type="ECO:0000313" key="6">
    <source>
        <dbReference type="Proteomes" id="UP000189437"/>
    </source>
</evidence>
<evidence type="ECO:0000313" key="5">
    <source>
        <dbReference type="EMBL" id="OOF35562.1"/>
    </source>
</evidence>
<keyword evidence="6" id="KW-1185">Reference proteome</keyword>
<name>A0A1V3I6R6_9PAST</name>
<dbReference type="InterPro" id="IPR050204">
    <property type="entry name" value="AraC_XylS_family_regulators"/>
</dbReference>
<accession>A0A1V3I6R6</accession>
<dbReference type="AlphaFoldDB" id="A0A1V3I6R6"/>
<dbReference type="PROSITE" id="PS01124">
    <property type="entry name" value="HTH_ARAC_FAMILY_2"/>
    <property type="match status" value="1"/>
</dbReference>
<comment type="caution">
    <text evidence="5">The sequence shown here is derived from an EMBL/GenBank/DDBJ whole genome shotgun (WGS) entry which is preliminary data.</text>
</comment>
<evidence type="ECO:0000256" key="1">
    <source>
        <dbReference type="ARBA" id="ARBA00023015"/>
    </source>
</evidence>
<dbReference type="PROSITE" id="PS00041">
    <property type="entry name" value="HTH_ARAC_FAMILY_1"/>
    <property type="match status" value="2"/>
</dbReference>
<sequence>MDILDQLMKFAQISGSINVQCQLQEAWYIRHEWQSCHGIVHIVSQGQGYLHIDGIDRAIKLKKNDIVFFPHSLGHSLTHQPHYKGPSKIHTRSHGAFTLKQCGGEFPDLSLFCANFTYDKQSELFNNLPEVILLNLQDASLKPLLDILQQEADEYQSGSANIINALLSVLLTLLIRTYLKQEEAQLNGLLKGLRDKRLYNVISNILAQPEQDWKIEKLCHIANLSKAQLIRLFNQQVGISPYHFVSHMRLQKAAELLKHSQQSILSIALNCGFQSESNFGKAFKKYYQLTPGQYRKT</sequence>
<proteinExistence type="predicted"/>
<dbReference type="SMART" id="SM00342">
    <property type="entry name" value="HTH_ARAC"/>
    <property type="match status" value="1"/>
</dbReference>
<dbReference type="OrthoDB" id="9783876at2"/>
<dbReference type="GO" id="GO:0003700">
    <property type="term" value="F:DNA-binding transcription factor activity"/>
    <property type="evidence" value="ECO:0007669"/>
    <property type="project" value="InterPro"/>
</dbReference>
<dbReference type="InterPro" id="IPR018060">
    <property type="entry name" value="HTH_AraC"/>
</dbReference>
<dbReference type="Pfam" id="PF12833">
    <property type="entry name" value="HTH_18"/>
    <property type="match status" value="1"/>
</dbReference>
<gene>
    <name evidence="5" type="ORF">BKK48_09520</name>
</gene>
<dbReference type="RefSeq" id="WP_077428225.1">
    <property type="nucleotide sequence ID" value="NZ_MLHH01000030.1"/>
</dbReference>
<dbReference type="Pfam" id="PF12852">
    <property type="entry name" value="Cupin_6"/>
    <property type="match status" value="1"/>
</dbReference>
<dbReference type="PRINTS" id="PR00032">
    <property type="entry name" value="HTHARAC"/>
</dbReference>
<evidence type="ECO:0000256" key="2">
    <source>
        <dbReference type="ARBA" id="ARBA00023125"/>
    </source>
</evidence>
<dbReference type="PANTHER" id="PTHR46796">
    <property type="entry name" value="HTH-TYPE TRANSCRIPTIONAL ACTIVATOR RHAS-RELATED"/>
    <property type="match status" value="1"/>
</dbReference>
<organism evidence="5 6">
    <name type="scientific">Rodentibacter heidelbergensis</name>
    <dbReference type="NCBI Taxonomy" id="1908258"/>
    <lineage>
        <taxon>Bacteria</taxon>
        <taxon>Pseudomonadati</taxon>
        <taxon>Pseudomonadota</taxon>
        <taxon>Gammaproteobacteria</taxon>
        <taxon>Pasteurellales</taxon>
        <taxon>Pasteurellaceae</taxon>
        <taxon>Rodentibacter</taxon>
    </lineage>
</organism>
<keyword evidence="1" id="KW-0805">Transcription regulation</keyword>
<keyword evidence="3" id="KW-0804">Transcription</keyword>
<dbReference type="GO" id="GO:0043565">
    <property type="term" value="F:sequence-specific DNA binding"/>
    <property type="evidence" value="ECO:0007669"/>
    <property type="project" value="InterPro"/>
</dbReference>
<dbReference type="InterPro" id="IPR032783">
    <property type="entry name" value="AraC_lig"/>
</dbReference>
<dbReference type="STRING" id="1908258.BKK48_09520"/>
<dbReference type="Gene3D" id="1.10.10.60">
    <property type="entry name" value="Homeodomain-like"/>
    <property type="match status" value="2"/>
</dbReference>
<protein>
    <submittedName>
        <fullName evidence="5">AraC family transcriptional regulator</fullName>
    </submittedName>
</protein>
<dbReference type="Proteomes" id="UP000189437">
    <property type="component" value="Unassembled WGS sequence"/>
</dbReference>
<dbReference type="PANTHER" id="PTHR46796:SF13">
    <property type="entry name" value="HTH-TYPE TRANSCRIPTIONAL ACTIVATOR RHAS"/>
    <property type="match status" value="1"/>
</dbReference>
<dbReference type="SUPFAM" id="SSF46689">
    <property type="entry name" value="Homeodomain-like"/>
    <property type="match status" value="2"/>
</dbReference>
<dbReference type="InterPro" id="IPR020449">
    <property type="entry name" value="Tscrpt_reg_AraC-type_HTH"/>
</dbReference>
<dbReference type="InterPro" id="IPR009057">
    <property type="entry name" value="Homeodomain-like_sf"/>
</dbReference>
<evidence type="ECO:0000259" key="4">
    <source>
        <dbReference type="PROSITE" id="PS01124"/>
    </source>
</evidence>
<evidence type="ECO:0000256" key="3">
    <source>
        <dbReference type="ARBA" id="ARBA00023163"/>
    </source>
</evidence>